<comment type="caution">
    <text evidence="1">The sequence shown here is derived from an EMBL/GenBank/DDBJ whole genome shotgun (WGS) entry which is preliminary data.</text>
</comment>
<reference evidence="2" key="2">
    <citation type="submission" date="2024-04" db="EMBL/GenBank/DDBJ databases">
        <authorList>
            <person name="Chen Y."/>
            <person name="Shah S."/>
            <person name="Dougan E. K."/>
            <person name="Thang M."/>
            <person name="Chan C."/>
        </authorList>
    </citation>
    <scope>NUCLEOTIDE SEQUENCE [LARGE SCALE GENOMIC DNA]</scope>
</reference>
<protein>
    <recommendedName>
        <fullName evidence="3">Reverse transcriptase Ty1/copia-type domain-containing protein</fullName>
    </recommendedName>
</protein>
<dbReference type="OrthoDB" id="448915at2759"/>
<proteinExistence type="predicted"/>
<organism evidence="1">
    <name type="scientific">Cladocopium goreaui</name>
    <dbReference type="NCBI Taxonomy" id="2562237"/>
    <lineage>
        <taxon>Eukaryota</taxon>
        <taxon>Sar</taxon>
        <taxon>Alveolata</taxon>
        <taxon>Dinophyceae</taxon>
        <taxon>Suessiales</taxon>
        <taxon>Symbiodiniaceae</taxon>
        <taxon>Cladocopium</taxon>
    </lineage>
</organism>
<feature type="non-terminal residue" evidence="1">
    <location>
        <position position="465"/>
    </location>
</feature>
<sequence>NLGRKSAKIRNTSVIQLTMAKTDLKDLLNMKETKDAIEKQGAFETMTLAEMGLMTLQDGKVHRGHTFAEIYKDTGYNKWVASHITEKGNHGASMKQYAAYLRRRLEAEVYQTEPIPSENPEKGSLPPLSKDLNIRTDEEEMTTTSQWSKVEILEEELVDLRQGNEAIHYRMARIEAKKGAEVTYRKLSQEDQKLFDQAMRKELDSFLSSEAIAICTSHGVPADRIMQMRWVLTWKSGGSDEKIGGEQKKAKARLIIKGFQDPRLTTLPRESPTLSSLGRNLLLACAARSRMRLSSGDIRTAFLQGDATESQDELYGYPPPEVRQSSTSAEARMSANALDIHEFNKLGFWDMDHSERLDLRRADDYLSSFLSCLVCDARNIFDGIVRVETSGLHMEEKRTAIELLAIKERLKQANVNLKWVDGDQELADGLTKPWRHEPLIKDFWEKENGESCMIRISSLPGRKER</sequence>
<dbReference type="EMBL" id="CAMXCT020003832">
    <property type="protein sequence ID" value="CAL1159850.1"/>
    <property type="molecule type" value="Genomic_DNA"/>
</dbReference>
<dbReference type="AlphaFoldDB" id="A0A9P1GAS2"/>
<gene>
    <name evidence="1" type="ORF">C1SCF055_LOCUS32114</name>
</gene>
<name>A0A9P1GAS2_9DINO</name>
<evidence type="ECO:0000313" key="2">
    <source>
        <dbReference type="EMBL" id="CAL1159850.1"/>
    </source>
</evidence>
<evidence type="ECO:0008006" key="3">
    <source>
        <dbReference type="Google" id="ProtNLM"/>
    </source>
</evidence>
<evidence type="ECO:0000313" key="1">
    <source>
        <dbReference type="EMBL" id="CAI4006475.1"/>
    </source>
</evidence>
<dbReference type="EMBL" id="CAMXCT010003832">
    <property type="protein sequence ID" value="CAI4006475.1"/>
    <property type="molecule type" value="Genomic_DNA"/>
</dbReference>
<reference evidence="1" key="1">
    <citation type="submission" date="2022-10" db="EMBL/GenBank/DDBJ databases">
        <authorList>
            <person name="Chen Y."/>
            <person name="Dougan E. K."/>
            <person name="Chan C."/>
            <person name="Rhodes N."/>
            <person name="Thang M."/>
        </authorList>
    </citation>
    <scope>NUCLEOTIDE SEQUENCE</scope>
</reference>
<accession>A0A9P1GAS2</accession>